<proteinExistence type="predicted"/>
<keyword evidence="3" id="KW-1185">Reference proteome</keyword>
<feature type="compositionally biased region" description="Basic and acidic residues" evidence="1">
    <location>
        <begin position="26"/>
        <end position="42"/>
    </location>
</feature>
<feature type="region of interest" description="Disordered" evidence="1">
    <location>
        <begin position="1"/>
        <end position="43"/>
    </location>
</feature>
<feature type="compositionally biased region" description="Basic and acidic residues" evidence="1">
    <location>
        <begin position="1"/>
        <end position="11"/>
    </location>
</feature>
<gene>
    <name evidence="2" type="ORF">ALC62_08238</name>
</gene>
<name>A0A195CKN0_9HYME</name>
<organism evidence="2 3">
    <name type="scientific">Cyphomyrmex costatus</name>
    <dbReference type="NCBI Taxonomy" id="456900"/>
    <lineage>
        <taxon>Eukaryota</taxon>
        <taxon>Metazoa</taxon>
        <taxon>Ecdysozoa</taxon>
        <taxon>Arthropoda</taxon>
        <taxon>Hexapoda</taxon>
        <taxon>Insecta</taxon>
        <taxon>Pterygota</taxon>
        <taxon>Neoptera</taxon>
        <taxon>Endopterygota</taxon>
        <taxon>Hymenoptera</taxon>
        <taxon>Apocrita</taxon>
        <taxon>Aculeata</taxon>
        <taxon>Formicoidea</taxon>
        <taxon>Formicidae</taxon>
        <taxon>Myrmicinae</taxon>
        <taxon>Cyphomyrmex</taxon>
    </lineage>
</organism>
<sequence>MSCCSKHERNNEPGIHGPSTFVTTERTLRRADINRRSGDKRPVPTAKSLYVSKRISVRRDSSEELILEGYRLRLARHIFIRKS</sequence>
<reference evidence="2 3" key="1">
    <citation type="submission" date="2016-03" db="EMBL/GenBank/DDBJ databases">
        <title>Cyphomyrmex costatus WGS genome.</title>
        <authorList>
            <person name="Nygaard S."/>
            <person name="Hu H."/>
            <person name="Boomsma J."/>
            <person name="Zhang G."/>
        </authorList>
    </citation>
    <scope>NUCLEOTIDE SEQUENCE [LARGE SCALE GENOMIC DNA]</scope>
    <source>
        <strain evidence="2">MS0001</strain>
        <tissue evidence="2">Whole body</tissue>
    </source>
</reference>
<evidence type="ECO:0000256" key="1">
    <source>
        <dbReference type="SAM" id="MobiDB-lite"/>
    </source>
</evidence>
<evidence type="ECO:0000313" key="2">
    <source>
        <dbReference type="EMBL" id="KYN01012.1"/>
    </source>
</evidence>
<evidence type="ECO:0000313" key="3">
    <source>
        <dbReference type="Proteomes" id="UP000078542"/>
    </source>
</evidence>
<protein>
    <submittedName>
        <fullName evidence="2">Uncharacterized protein</fullName>
    </submittedName>
</protein>
<dbReference type="AlphaFoldDB" id="A0A195CKN0"/>
<dbReference type="Proteomes" id="UP000078542">
    <property type="component" value="Unassembled WGS sequence"/>
</dbReference>
<dbReference type="EMBL" id="KQ977642">
    <property type="protein sequence ID" value="KYN01012.1"/>
    <property type="molecule type" value="Genomic_DNA"/>
</dbReference>
<accession>A0A195CKN0</accession>